<dbReference type="EMBL" id="JBHFNR010000110">
    <property type="protein sequence ID" value="MFB2894417.1"/>
    <property type="molecule type" value="Genomic_DNA"/>
</dbReference>
<keyword evidence="2" id="KW-1185">Reference proteome</keyword>
<organism evidence="1 2">
    <name type="scientific">Floridaenema flaviceps BLCC-F50</name>
    <dbReference type="NCBI Taxonomy" id="3153642"/>
    <lineage>
        <taxon>Bacteria</taxon>
        <taxon>Bacillati</taxon>
        <taxon>Cyanobacteriota</taxon>
        <taxon>Cyanophyceae</taxon>
        <taxon>Oscillatoriophycideae</taxon>
        <taxon>Aerosakkonematales</taxon>
        <taxon>Aerosakkonemataceae</taxon>
        <taxon>Floridanema</taxon>
        <taxon>Floridanema flaviceps</taxon>
    </lineage>
</organism>
<evidence type="ECO:0000313" key="1">
    <source>
        <dbReference type="EMBL" id="MFB2894417.1"/>
    </source>
</evidence>
<name>A0ABV4XSJ0_9CYAN</name>
<protein>
    <submittedName>
        <fullName evidence="1">Uncharacterized protein</fullName>
    </submittedName>
</protein>
<accession>A0ABV4XSJ0</accession>
<dbReference type="Proteomes" id="UP001576784">
    <property type="component" value="Unassembled WGS sequence"/>
</dbReference>
<reference evidence="1 2" key="1">
    <citation type="submission" date="2024-09" db="EMBL/GenBank/DDBJ databases">
        <title>Floridaenema gen nov. (Aerosakkonemataceae, Aerosakkonematales ord. nov., Cyanobacteria) from benthic tropical and subtropical fresh waters, with the description of four new species.</title>
        <authorList>
            <person name="Moretto J.A."/>
            <person name="Berthold D.E."/>
            <person name="Lefler F.W."/>
            <person name="Huang I.-S."/>
            <person name="Laughinghouse H. IV."/>
        </authorList>
    </citation>
    <scope>NUCLEOTIDE SEQUENCE [LARGE SCALE GENOMIC DNA]</scope>
    <source>
        <strain evidence="1 2">BLCC-F50</strain>
    </source>
</reference>
<comment type="caution">
    <text evidence="1">The sequence shown here is derived from an EMBL/GenBank/DDBJ whole genome shotgun (WGS) entry which is preliminary data.</text>
</comment>
<sequence length="119" mass="13663">MEVFRDVLDNQLVDRHQQKMGRVDGIIAELRDGQPPRLAYIEVGLPTLGRRIHPQLERLIVTIQSKWGARLKKPFRIPFSQVLDVGIDVDVDVDVEQTPAIAYEKWLKDKVIVKIPGEK</sequence>
<proteinExistence type="predicted"/>
<evidence type="ECO:0000313" key="2">
    <source>
        <dbReference type="Proteomes" id="UP001576784"/>
    </source>
</evidence>
<dbReference type="RefSeq" id="WP_413264063.1">
    <property type="nucleotide sequence ID" value="NZ_JBHFNR010000110.1"/>
</dbReference>
<gene>
    <name evidence="1" type="ORF">ACE1CI_16025</name>
</gene>